<feature type="domain" description="DUF7708" evidence="2">
    <location>
        <begin position="66"/>
        <end position="204"/>
    </location>
</feature>
<organism evidence="4 5">
    <name type="scientific">Delitschia confertaspora ATCC 74209</name>
    <dbReference type="NCBI Taxonomy" id="1513339"/>
    <lineage>
        <taxon>Eukaryota</taxon>
        <taxon>Fungi</taxon>
        <taxon>Dikarya</taxon>
        <taxon>Ascomycota</taxon>
        <taxon>Pezizomycotina</taxon>
        <taxon>Dothideomycetes</taxon>
        <taxon>Pleosporomycetidae</taxon>
        <taxon>Pleosporales</taxon>
        <taxon>Delitschiaceae</taxon>
        <taxon>Delitschia</taxon>
    </lineage>
</organism>
<gene>
    <name evidence="4" type="ORF">GQ43DRAFT_493965</name>
</gene>
<dbReference type="InterPro" id="IPR056884">
    <property type="entry name" value="NPHP3-like_N"/>
</dbReference>
<dbReference type="Pfam" id="PF24809">
    <property type="entry name" value="DUF7708"/>
    <property type="match status" value="1"/>
</dbReference>
<dbReference type="SUPFAM" id="SSF48403">
    <property type="entry name" value="Ankyrin repeat"/>
    <property type="match status" value="1"/>
</dbReference>
<evidence type="ECO:0000313" key="5">
    <source>
        <dbReference type="Proteomes" id="UP000799536"/>
    </source>
</evidence>
<dbReference type="PANTHER" id="PTHR10039">
    <property type="entry name" value="AMELOGENIN"/>
    <property type="match status" value="1"/>
</dbReference>
<dbReference type="InterPro" id="IPR056125">
    <property type="entry name" value="DUF7708"/>
</dbReference>
<dbReference type="Gene3D" id="1.20.5.340">
    <property type="match status" value="1"/>
</dbReference>
<dbReference type="Proteomes" id="UP000799536">
    <property type="component" value="Unassembled WGS sequence"/>
</dbReference>
<evidence type="ECO:0000259" key="3">
    <source>
        <dbReference type="Pfam" id="PF24883"/>
    </source>
</evidence>
<name>A0A9P4N238_9PLEO</name>
<keyword evidence="1" id="KW-0677">Repeat</keyword>
<feature type="non-terminal residue" evidence="4">
    <location>
        <position position="801"/>
    </location>
</feature>
<evidence type="ECO:0000313" key="4">
    <source>
        <dbReference type="EMBL" id="KAF2204425.1"/>
    </source>
</evidence>
<sequence length="801" mass="90871">SNDLWVFAADQLPENDKRNINFSRPNKLGILRELLAETEKCKRKSIEQRWKYTRRSGETVILRDVFDKIVRWIDIFKEVVDIAVQYDPVHAALPWAGVRFVLQIVVNDPNKYATVVEGVDRVAELICRHAVIEDLCLQGTSAATGELERALVKLYAAVLIYLSKTKHYLDQGTVERRLKSAFLAETEFDKYSNYICVAQDDVSRCIALVEREGQIQNHSELKQRLANIDAPLRRMDDNLRDIHDDYQASKRAKILRWLSPEPYLQHHNQVKQGILSGTGQWLLSDPIFKKWKKESASSILWLHGIPGSGKSKLVSIVIEDAITSFEAGNNPHPVFFYCSRNPAEPGRSDPRAILASLARQLSCLKLGNPLLKPTIELYRRKEAEAFASGSLQMDESCTLISQLIEQYPQTTIVIDAMDECDPTKRRDMFLALDRILRDSYGLVKIFVSSRNDQDIVFRLQSYPNLEVESNRNSDDIARFVKDQTERLIEGGGLLRYSTSQSEMKELILLNSAVNELCANLVFRFRWASMQLQYLCTFNIDADIPKNLGRLPPDLNTLYANIYDVLSTNPGEVQATIFRNTLSWLLCAQKTLRSTEFLAVISLTLQASKNEVAVSKDIVLNICNNFIVFDSQLDTFRFAHLSVREFLELRQEYKRTATNASFLRTDGRLKVAWAWLDRLDDAEAPSHSASAVALFVSCAFDIPEIMEHMTRQQLLQTCFENKKGRTLLHISARHASCESLKYLLKQPGEDIKITEEVVKAAAGNTCSGKEVIALLLEQRGAEVKITEEVVKAAAGNRDSGKE</sequence>
<dbReference type="Pfam" id="PF24883">
    <property type="entry name" value="NPHP3_N"/>
    <property type="match status" value="1"/>
</dbReference>
<dbReference type="PANTHER" id="PTHR10039:SF15">
    <property type="entry name" value="NACHT DOMAIN-CONTAINING PROTEIN"/>
    <property type="match status" value="1"/>
</dbReference>
<dbReference type="Gene3D" id="3.40.50.300">
    <property type="entry name" value="P-loop containing nucleotide triphosphate hydrolases"/>
    <property type="match status" value="1"/>
</dbReference>
<reference evidence="4" key="1">
    <citation type="journal article" date="2020" name="Stud. Mycol.">
        <title>101 Dothideomycetes genomes: a test case for predicting lifestyles and emergence of pathogens.</title>
        <authorList>
            <person name="Haridas S."/>
            <person name="Albert R."/>
            <person name="Binder M."/>
            <person name="Bloem J."/>
            <person name="Labutti K."/>
            <person name="Salamov A."/>
            <person name="Andreopoulos B."/>
            <person name="Baker S."/>
            <person name="Barry K."/>
            <person name="Bills G."/>
            <person name="Bluhm B."/>
            <person name="Cannon C."/>
            <person name="Castanera R."/>
            <person name="Culley D."/>
            <person name="Daum C."/>
            <person name="Ezra D."/>
            <person name="Gonzalez J."/>
            <person name="Henrissat B."/>
            <person name="Kuo A."/>
            <person name="Liang C."/>
            <person name="Lipzen A."/>
            <person name="Lutzoni F."/>
            <person name="Magnuson J."/>
            <person name="Mondo S."/>
            <person name="Nolan M."/>
            <person name="Ohm R."/>
            <person name="Pangilinan J."/>
            <person name="Park H.-J."/>
            <person name="Ramirez L."/>
            <person name="Alfaro M."/>
            <person name="Sun H."/>
            <person name="Tritt A."/>
            <person name="Yoshinaga Y."/>
            <person name="Zwiers L.-H."/>
            <person name="Turgeon B."/>
            <person name="Goodwin S."/>
            <person name="Spatafora J."/>
            <person name="Crous P."/>
            <person name="Grigoriev I."/>
        </authorList>
    </citation>
    <scope>NUCLEOTIDE SEQUENCE</scope>
    <source>
        <strain evidence="4">ATCC 74209</strain>
    </source>
</reference>
<evidence type="ECO:0008006" key="6">
    <source>
        <dbReference type="Google" id="ProtNLM"/>
    </source>
</evidence>
<feature type="non-terminal residue" evidence="4">
    <location>
        <position position="1"/>
    </location>
</feature>
<dbReference type="InterPro" id="IPR027417">
    <property type="entry name" value="P-loop_NTPase"/>
</dbReference>
<proteinExistence type="predicted"/>
<accession>A0A9P4N238</accession>
<dbReference type="InterPro" id="IPR036770">
    <property type="entry name" value="Ankyrin_rpt-contain_sf"/>
</dbReference>
<evidence type="ECO:0000259" key="2">
    <source>
        <dbReference type="Pfam" id="PF24809"/>
    </source>
</evidence>
<dbReference type="AlphaFoldDB" id="A0A9P4N238"/>
<keyword evidence="5" id="KW-1185">Reference proteome</keyword>
<dbReference type="OrthoDB" id="7464126at2759"/>
<comment type="caution">
    <text evidence="4">The sequence shown here is derived from an EMBL/GenBank/DDBJ whole genome shotgun (WGS) entry which is preliminary data.</text>
</comment>
<dbReference type="Pfam" id="PF23397">
    <property type="entry name" value="DUF7104"/>
    <property type="match status" value="2"/>
</dbReference>
<evidence type="ECO:0000256" key="1">
    <source>
        <dbReference type="ARBA" id="ARBA00022737"/>
    </source>
</evidence>
<feature type="domain" description="Nephrocystin 3-like N-terminal" evidence="3">
    <location>
        <begin position="277"/>
        <end position="450"/>
    </location>
</feature>
<dbReference type="SUPFAM" id="SSF52540">
    <property type="entry name" value="P-loop containing nucleoside triphosphate hydrolases"/>
    <property type="match status" value="1"/>
</dbReference>
<dbReference type="InterPro" id="IPR055530">
    <property type="entry name" value="DUF7104"/>
</dbReference>
<protein>
    <recommendedName>
        <fullName evidence="6">NWD NACHT-NTPase N-terminal domain-containing protein</fullName>
    </recommendedName>
</protein>
<dbReference type="EMBL" id="ML993876">
    <property type="protein sequence ID" value="KAF2204425.1"/>
    <property type="molecule type" value="Genomic_DNA"/>
</dbReference>